<evidence type="ECO:0000313" key="2">
    <source>
        <dbReference type="Proteomes" id="UP000526125"/>
    </source>
</evidence>
<name>A0A7Y6C0T3_9BACL</name>
<dbReference type="InterPro" id="IPR025716">
    <property type="entry name" value="Post-transcriptional_regulator"/>
</dbReference>
<keyword evidence="2" id="KW-1185">Reference proteome</keyword>
<dbReference type="EMBL" id="JABMCB010000192">
    <property type="protein sequence ID" value="NUU77494.1"/>
    <property type="molecule type" value="Genomic_DNA"/>
</dbReference>
<proteinExistence type="predicted"/>
<sequence>MPHKGLCVWKGGAPRLEEMNDMELEESIEMLCRSKAEELRLVGYEYVTSKDVWNCVSHKYEKQGIPPLHQLVNDILSLKATSFMNFMTVSAYRGSSF</sequence>
<evidence type="ECO:0000313" key="1">
    <source>
        <dbReference type="EMBL" id="NUU77494.1"/>
    </source>
</evidence>
<accession>A0A7Y6C0T3</accession>
<comment type="caution">
    <text evidence="1">The sequence shown here is derived from an EMBL/GenBank/DDBJ whole genome shotgun (WGS) entry which is preliminary data.</text>
</comment>
<dbReference type="AlphaFoldDB" id="A0A7Y6C0T3"/>
<evidence type="ECO:0008006" key="3">
    <source>
        <dbReference type="Google" id="ProtNLM"/>
    </source>
</evidence>
<dbReference type="Pfam" id="PF13797">
    <property type="entry name" value="Post_transc_reg"/>
    <property type="match status" value="1"/>
</dbReference>
<protein>
    <recommendedName>
        <fullName evidence="3">Post-transcriptional regulator</fullName>
    </recommendedName>
</protein>
<reference evidence="1 2" key="1">
    <citation type="submission" date="2020-05" db="EMBL/GenBank/DDBJ databases">
        <title>Genome Sequencing of Type Strains.</title>
        <authorList>
            <person name="Lemaire J.F."/>
            <person name="Inderbitzin P."/>
            <person name="Gregorio O.A."/>
            <person name="Collins S.B."/>
            <person name="Wespe N."/>
            <person name="Knight-Connoni V."/>
        </authorList>
    </citation>
    <scope>NUCLEOTIDE SEQUENCE [LARGE SCALE GENOMIC DNA]</scope>
    <source>
        <strain evidence="1 2">LMG 21957</strain>
    </source>
</reference>
<gene>
    <name evidence="1" type="ORF">HP552_19985</name>
</gene>
<organism evidence="1 2">
    <name type="scientific">Paenibacillus xylanilyticus</name>
    <dbReference type="NCBI Taxonomy" id="248903"/>
    <lineage>
        <taxon>Bacteria</taxon>
        <taxon>Bacillati</taxon>
        <taxon>Bacillota</taxon>
        <taxon>Bacilli</taxon>
        <taxon>Bacillales</taxon>
        <taxon>Paenibacillaceae</taxon>
        <taxon>Paenibacillus</taxon>
    </lineage>
</organism>
<dbReference type="Proteomes" id="UP000526125">
    <property type="component" value="Unassembled WGS sequence"/>
</dbReference>